<organism evidence="11 12">
    <name type="scientific">Streptobacillus felis</name>
    <dbReference type="NCBI Taxonomy" id="1384509"/>
    <lineage>
        <taxon>Bacteria</taxon>
        <taxon>Fusobacteriati</taxon>
        <taxon>Fusobacteriota</taxon>
        <taxon>Fusobacteriia</taxon>
        <taxon>Fusobacteriales</taxon>
        <taxon>Leptotrichiaceae</taxon>
        <taxon>Streptobacillus</taxon>
    </lineage>
</organism>
<dbReference type="InterPro" id="IPR027417">
    <property type="entry name" value="P-loop_NTPase"/>
</dbReference>
<dbReference type="GO" id="GO:0002949">
    <property type="term" value="P:tRNA threonylcarbamoyladenosine modification"/>
    <property type="evidence" value="ECO:0007669"/>
    <property type="project" value="InterPro"/>
</dbReference>
<keyword evidence="9" id="KW-0460">Magnesium</keyword>
<evidence type="ECO:0000256" key="10">
    <source>
        <dbReference type="ARBA" id="ARBA00032441"/>
    </source>
</evidence>
<reference evidence="11 12" key="1">
    <citation type="submission" date="2020-05" db="EMBL/GenBank/DDBJ databases">
        <title>Streptobacillus felis strain LHL191014123.</title>
        <authorList>
            <person name="Fawzy A."/>
            <person name="Rau J."/>
            <person name="Risse K."/>
            <person name="Schauerte N."/>
            <person name="Geiger C."/>
            <person name="Blom J."/>
            <person name="Imirzalioglu C."/>
            <person name="Falgenhauer J."/>
            <person name="Bach A."/>
            <person name="Herden C."/>
            <person name="Eisenberg T."/>
        </authorList>
    </citation>
    <scope>NUCLEOTIDE SEQUENCE [LARGE SCALE GENOMIC DNA]</scope>
    <source>
        <strain evidence="11 12">LHL191014123</strain>
    </source>
</reference>
<dbReference type="Pfam" id="PF02367">
    <property type="entry name" value="TsaE"/>
    <property type="match status" value="1"/>
</dbReference>
<evidence type="ECO:0000256" key="3">
    <source>
        <dbReference type="ARBA" id="ARBA00019010"/>
    </source>
</evidence>
<evidence type="ECO:0000313" key="11">
    <source>
        <dbReference type="EMBL" id="NYV27799.1"/>
    </source>
</evidence>
<keyword evidence="5" id="KW-0819">tRNA processing</keyword>
<comment type="subcellular location">
    <subcellularLocation>
        <location evidence="1">Cytoplasm</location>
    </subcellularLocation>
</comment>
<sequence length="156" mass="18196">MKKILNFEQIDNLVDELSEKILKDYKFKSIALIGDLGVGKTYISKRICKNLGVKGNVKSPTFTYLLEYDLGDRKVVHFDLYRLSNIDELYEIGYEDYIEDGNIFLIEWANNVPEAIPENTLYFSLEHNDETSRIVSVYEIKDGEVIYVDINNYNFN</sequence>
<evidence type="ECO:0000256" key="4">
    <source>
        <dbReference type="ARBA" id="ARBA00022490"/>
    </source>
</evidence>
<evidence type="ECO:0000256" key="9">
    <source>
        <dbReference type="ARBA" id="ARBA00022842"/>
    </source>
</evidence>
<dbReference type="Gene3D" id="3.40.50.300">
    <property type="entry name" value="P-loop containing nucleotide triphosphate hydrolases"/>
    <property type="match status" value="1"/>
</dbReference>
<evidence type="ECO:0000256" key="8">
    <source>
        <dbReference type="ARBA" id="ARBA00022840"/>
    </source>
</evidence>
<name>A0A7Z0T8B9_9FUSO</name>
<keyword evidence="6" id="KW-0479">Metal-binding</keyword>
<dbReference type="PANTHER" id="PTHR33540">
    <property type="entry name" value="TRNA THREONYLCARBAMOYLADENOSINE BIOSYNTHESIS PROTEIN TSAE"/>
    <property type="match status" value="1"/>
</dbReference>
<evidence type="ECO:0000256" key="5">
    <source>
        <dbReference type="ARBA" id="ARBA00022694"/>
    </source>
</evidence>
<evidence type="ECO:0000256" key="7">
    <source>
        <dbReference type="ARBA" id="ARBA00022741"/>
    </source>
</evidence>
<dbReference type="InterPro" id="IPR003442">
    <property type="entry name" value="T6A_TsaE"/>
</dbReference>
<comment type="caution">
    <text evidence="11">The sequence shown here is derived from an EMBL/GenBank/DDBJ whole genome shotgun (WGS) entry which is preliminary data.</text>
</comment>
<gene>
    <name evidence="11" type="primary">tsaE</name>
    <name evidence="11" type="ORF">HP397_03035</name>
</gene>
<keyword evidence="12" id="KW-1185">Reference proteome</keyword>
<dbReference type="NCBIfam" id="TIGR00150">
    <property type="entry name" value="T6A_YjeE"/>
    <property type="match status" value="1"/>
</dbReference>
<dbReference type="GO" id="GO:0046872">
    <property type="term" value="F:metal ion binding"/>
    <property type="evidence" value="ECO:0007669"/>
    <property type="project" value="UniProtKB-KW"/>
</dbReference>
<evidence type="ECO:0000313" key="12">
    <source>
        <dbReference type="Proteomes" id="UP000526184"/>
    </source>
</evidence>
<evidence type="ECO:0000256" key="2">
    <source>
        <dbReference type="ARBA" id="ARBA00007599"/>
    </source>
</evidence>
<protein>
    <recommendedName>
        <fullName evidence="3">tRNA threonylcarbamoyladenosine biosynthesis protein TsaE</fullName>
    </recommendedName>
    <alternativeName>
        <fullName evidence="10">t(6)A37 threonylcarbamoyladenosine biosynthesis protein TsaE</fullName>
    </alternativeName>
</protein>
<dbReference type="PANTHER" id="PTHR33540:SF2">
    <property type="entry name" value="TRNA THREONYLCARBAMOYLADENOSINE BIOSYNTHESIS PROTEIN TSAE"/>
    <property type="match status" value="1"/>
</dbReference>
<dbReference type="GO" id="GO:0005737">
    <property type="term" value="C:cytoplasm"/>
    <property type="evidence" value="ECO:0007669"/>
    <property type="project" value="UniProtKB-SubCell"/>
</dbReference>
<keyword evidence="4" id="KW-0963">Cytoplasm</keyword>
<keyword evidence="8" id="KW-0067">ATP-binding</keyword>
<keyword evidence="11" id="KW-0808">Transferase</keyword>
<evidence type="ECO:0000256" key="6">
    <source>
        <dbReference type="ARBA" id="ARBA00022723"/>
    </source>
</evidence>
<dbReference type="GO" id="GO:0005524">
    <property type="term" value="F:ATP binding"/>
    <property type="evidence" value="ECO:0007669"/>
    <property type="project" value="UniProtKB-KW"/>
</dbReference>
<accession>A0A7Z0T8B9</accession>
<keyword evidence="7" id="KW-0547">Nucleotide-binding</keyword>
<dbReference type="GO" id="GO:0016740">
    <property type="term" value="F:transferase activity"/>
    <property type="evidence" value="ECO:0007669"/>
    <property type="project" value="UniProtKB-KW"/>
</dbReference>
<dbReference type="SUPFAM" id="SSF52540">
    <property type="entry name" value="P-loop containing nucleoside triphosphate hydrolases"/>
    <property type="match status" value="1"/>
</dbReference>
<comment type="similarity">
    <text evidence="2">Belongs to the TsaE family.</text>
</comment>
<proteinExistence type="inferred from homology"/>
<dbReference type="Proteomes" id="UP000526184">
    <property type="component" value="Unassembled WGS sequence"/>
</dbReference>
<dbReference type="EMBL" id="JABMKT010000012">
    <property type="protein sequence ID" value="NYV27799.1"/>
    <property type="molecule type" value="Genomic_DNA"/>
</dbReference>
<evidence type="ECO:0000256" key="1">
    <source>
        <dbReference type="ARBA" id="ARBA00004496"/>
    </source>
</evidence>
<dbReference type="RefSeq" id="WP_180135817.1">
    <property type="nucleotide sequence ID" value="NZ_JABMKT010000012.1"/>
</dbReference>
<dbReference type="AlphaFoldDB" id="A0A7Z0T8B9"/>